<feature type="domain" description="HTH araC/xylS-type" evidence="5">
    <location>
        <begin position="291"/>
        <end position="395"/>
    </location>
</feature>
<evidence type="ECO:0000256" key="2">
    <source>
        <dbReference type="ARBA" id="ARBA00023125"/>
    </source>
</evidence>
<protein>
    <submittedName>
        <fullName evidence="6">AraC-like DNA-binding protein</fullName>
    </submittedName>
</protein>
<dbReference type="RefSeq" id="WP_109609388.1">
    <property type="nucleotide sequence ID" value="NZ_QGHA01000009.1"/>
</dbReference>
<dbReference type="PROSITE" id="PS00041">
    <property type="entry name" value="HTH_ARAC_FAMILY_1"/>
    <property type="match status" value="1"/>
</dbReference>
<dbReference type="PROSITE" id="PS01124">
    <property type="entry name" value="HTH_ARAC_FAMILY_2"/>
    <property type="match status" value="1"/>
</dbReference>
<comment type="caution">
    <text evidence="6">The sequence shown here is derived from an EMBL/GenBank/DDBJ whole genome shotgun (WGS) entry which is preliminary data.</text>
</comment>
<accession>A0A316H5H4</accession>
<dbReference type="PANTHER" id="PTHR43280">
    <property type="entry name" value="ARAC-FAMILY TRANSCRIPTIONAL REGULATOR"/>
    <property type="match status" value="1"/>
</dbReference>
<dbReference type="InterPro" id="IPR018060">
    <property type="entry name" value="HTH_AraC"/>
</dbReference>
<dbReference type="InterPro" id="IPR020449">
    <property type="entry name" value="Tscrpt_reg_AraC-type_HTH"/>
</dbReference>
<dbReference type="Proteomes" id="UP000245678">
    <property type="component" value="Unassembled WGS sequence"/>
</dbReference>
<evidence type="ECO:0000256" key="3">
    <source>
        <dbReference type="ARBA" id="ARBA00023163"/>
    </source>
</evidence>
<keyword evidence="2 6" id="KW-0238">DNA-binding</keyword>
<feature type="transmembrane region" description="Helical" evidence="4">
    <location>
        <begin position="147"/>
        <end position="167"/>
    </location>
</feature>
<feature type="transmembrane region" description="Helical" evidence="4">
    <location>
        <begin position="103"/>
        <end position="125"/>
    </location>
</feature>
<name>A0A316H5H4_9SPHI</name>
<dbReference type="Pfam" id="PF12833">
    <property type="entry name" value="HTH_18"/>
    <property type="match status" value="1"/>
</dbReference>
<evidence type="ECO:0000259" key="5">
    <source>
        <dbReference type="PROSITE" id="PS01124"/>
    </source>
</evidence>
<dbReference type="InterPro" id="IPR009057">
    <property type="entry name" value="Homeodomain-like_sf"/>
</dbReference>
<keyword evidence="4" id="KW-0812">Transmembrane</keyword>
<evidence type="ECO:0000256" key="4">
    <source>
        <dbReference type="SAM" id="Phobius"/>
    </source>
</evidence>
<dbReference type="InterPro" id="IPR018062">
    <property type="entry name" value="HTH_AraC-typ_CS"/>
</dbReference>
<evidence type="ECO:0000313" key="7">
    <source>
        <dbReference type="Proteomes" id="UP000245678"/>
    </source>
</evidence>
<dbReference type="SUPFAM" id="SSF46689">
    <property type="entry name" value="Homeodomain-like"/>
    <property type="match status" value="1"/>
</dbReference>
<feature type="transmembrane region" description="Helical" evidence="4">
    <location>
        <begin position="188"/>
        <end position="209"/>
    </location>
</feature>
<dbReference type="PRINTS" id="PR00032">
    <property type="entry name" value="HTHARAC"/>
</dbReference>
<dbReference type="GO" id="GO:0043565">
    <property type="term" value="F:sequence-specific DNA binding"/>
    <property type="evidence" value="ECO:0007669"/>
    <property type="project" value="InterPro"/>
</dbReference>
<dbReference type="SMART" id="SM00342">
    <property type="entry name" value="HTH_ARAC"/>
    <property type="match status" value="1"/>
</dbReference>
<dbReference type="Gene3D" id="1.10.10.60">
    <property type="entry name" value="Homeodomain-like"/>
    <property type="match status" value="2"/>
</dbReference>
<feature type="transmembrane region" description="Helical" evidence="4">
    <location>
        <begin position="40"/>
        <end position="59"/>
    </location>
</feature>
<reference evidence="6 7" key="1">
    <citation type="submission" date="2018-05" db="EMBL/GenBank/DDBJ databases">
        <title>Genomic Encyclopedia of Archaeal and Bacterial Type Strains, Phase II (KMG-II): from individual species to whole genera.</title>
        <authorList>
            <person name="Goeker M."/>
        </authorList>
    </citation>
    <scope>NUCLEOTIDE SEQUENCE [LARGE SCALE GENOMIC DNA]</scope>
    <source>
        <strain evidence="6 7">DSM 19975</strain>
    </source>
</reference>
<feature type="transmembrane region" description="Helical" evidence="4">
    <location>
        <begin position="221"/>
        <end position="240"/>
    </location>
</feature>
<proteinExistence type="predicted"/>
<evidence type="ECO:0000256" key="1">
    <source>
        <dbReference type="ARBA" id="ARBA00023015"/>
    </source>
</evidence>
<dbReference type="AlphaFoldDB" id="A0A316H5H4"/>
<dbReference type="PANTHER" id="PTHR43280:SF29">
    <property type="entry name" value="ARAC-FAMILY TRANSCRIPTIONAL REGULATOR"/>
    <property type="match status" value="1"/>
</dbReference>
<organism evidence="6 7">
    <name type="scientific">Mucilaginibacter oryzae</name>
    <dbReference type="NCBI Taxonomy" id="468058"/>
    <lineage>
        <taxon>Bacteria</taxon>
        <taxon>Pseudomonadati</taxon>
        <taxon>Bacteroidota</taxon>
        <taxon>Sphingobacteriia</taxon>
        <taxon>Sphingobacteriales</taxon>
        <taxon>Sphingobacteriaceae</taxon>
        <taxon>Mucilaginibacter</taxon>
    </lineage>
</organism>
<gene>
    <name evidence="6" type="ORF">LX99_03975</name>
</gene>
<dbReference type="EMBL" id="QGHA01000009">
    <property type="protein sequence ID" value="PWK74174.1"/>
    <property type="molecule type" value="Genomic_DNA"/>
</dbReference>
<feature type="transmembrane region" description="Helical" evidence="4">
    <location>
        <begin position="6"/>
        <end position="28"/>
    </location>
</feature>
<keyword evidence="1" id="KW-0805">Transcription regulation</keyword>
<evidence type="ECO:0000313" key="6">
    <source>
        <dbReference type="EMBL" id="PWK74174.1"/>
    </source>
</evidence>
<sequence length="397" mass="45897">MVFEFNFYSALLLIFFTQLLVFALLIFLKGIREQRLSSKLLAVFLALSALFIFPWMAGFAGWYDNQPYRDVLFYIPFVQGLFLGPLLFFYFKSLVNDNFRIGGYNYLHFLPGALYLLWSMLVVLADKLVLKKYWLMNGISDPDFDRWYSWLWSVSLLTYLFLTLRHYRRYRRFTYQELSFADSAGLRWMQRFLVAALLLVIFLIADQFSALFTRSTYVLSWYYFMGFAAIAYYIAISAYGQDYGLLAKIHFNPPQAETYSVINQHDPAGSAGLIEEDGFQPDDQLIAPLKQALLQLLEVDKIYLDPELTLTGLAREMKTNHSVLSKVINTGFGMSFNDLINNYRVDEAKALIANGRLKDLTMLSIAFDAGFNSKATFNRAFKKQAGITPKQYQQQLA</sequence>
<dbReference type="GO" id="GO:0003700">
    <property type="term" value="F:DNA-binding transcription factor activity"/>
    <property type="evidence" value="ECO:0007669"/>
    <property type="project" value="InterPro"/>
</dbReference>
<feature type="transmembrane region" description="Helical" evidence="4">
    <location>
        <begin position="71"/>
        <end position="91"/>
    </location>
</feature>
<keyword evidence="4" id="KW-1133">Transmembrane helix</keyword>
<keyword evidence="3" id="KW-0804">Transcription</keyword>
<keyword evidence="4" id="KW-0472">Membrane</keyword>
<keyword evidence="7" id="KW-1185">Reference proteome</keyword>